<dbReference type="Proteomes" id="UP001500420">
    <property type="component" value="Unassembled WGS sequence"/>
</dbReference>
<evidence type="ECO:0000259" key="2">
    <source>
        <dbReference type="Pfam" id="PF00582"/>
    </source>
</evidence>
<feature type="domain" description="UspA" evidence="2">
    <location>
        <begin position="7"/>
        <end position="153"/>
    </location>
</feature>
<name>A0AAV3TF55_9EURY</name>
<dbReference type="Pfam" id="PF00582">
    <property type="entry name" value="Usp"/>
    <property type="match status" value="1"/>
</dbReference>
<comment type="similarity">
    <text evidence="1">Belongs to the universal stress protein A family.</text>
</comment>
<proteinExistence type="inferred from homology"/>
<dbReference type="InterPro" id="IPR006016">
    <property type="entry name" value="UspA"/>
</dbReference>
<accession>A0AAV3TF55</accession>
<comment type="caution">
    <text evidence="3">The sequence shown here is derived from an EMBL/GenBank/DDBJ whole genome shotgun (WGS) entry which is preliminary data.</text>
</comment>
<evidence type="ECO:0000313" key="4">
    <source>
        <dbReference type="Proteomes" id="UP001500420"/>
    </source>
</evidence>
<protein>
    <recommendedName>
        <fullName evidence="2">UspA domain-containing protein</fullName>
    </recommendedName>
</protein>
<organism evidence="3 4">
    <name type="scientific">Natronoarchaeum mannanilyticum</name>
    <dbReference type="NCBI Taxonomy" id="926360"/>
    <lineage>
        <taxon>Archaea</taxon>
        <taxon>Methanobacteriati</taxon>
        <taxon>Methanobacteriota</taxon>
        <taxon>Stenosarchaea group</taxon>
        <taxon>Halobacteria</taxon>
        <taxon>Halobacteriales</taxon>
        <taxon>Natronoarchaeaceae</taxon>
    </lineage>
</organism>
<dbReference type="CDD" id="cd00293">
    <property type="entry name" value="USP-like"/>
    <property type="match status" value="1"/>
</dbReference>
<keyword evidence="4" id="KW-1185">Reference proteome</keyword>
<dbReference type="EMBL" id="BAAADV010000007">
    <property type="protein sequence ID" value="GAA0679723.1"/>
    <property type="molecule type" value="Genomic_DNA"/>
</dbReference>
<dbReference type="SUPFAM" id="SSF52402">
    <property type="entry name" value="Adenine nucleotide alpha hydrolases-like"/>
    <property type="match status" value="1"/>
</dbReference>
<dbReference type="AlphaFoldDB" id="A0AAV3TF55"/>
<dbReference type="PANTHER" id="PTHR46268">
    <property type="entry name" value="STRESS RESPONSE PROTEIN NHAX"/>
    <property type="match status" value="1"/>
</dbReference>
<dbReference type="PANTHER" id="PTHR46268:SF24">
    <property type="entry name" value="UNIVERSAL STRESS PROTEIN"/>
    <property type="match status" value="1"/>
</dbReference>
<gene>
    <name evidence="3" type="ORF">GCM10009020_30400</name>
</gene>
<dbReference type="InterPro" id="IPR006015">
    <property type="entry name" value="Universal_stress_UspA"/>
</dbReference>
<dbReference type="Gene3D" id="3.40.50.620">
    <property type="entry name" value="HUPs"/>
    <property type="match status" value="1"/>
</dbReference>
<reference evidence="3 4" key="1">
    <citation type="journal article" date="2019" name="Int. J. Syst. Evol. Microbiol.">
        <title>The Global Catalogue of Microorganisms (GCM) 10K type strain sequencing project: providing services to taxonomists for standard genome sequencing and annotation.</title>
        <authorList>
            <consortium name="The Broad Institute Genomics Platform"/>
            <consortium name="The Broad Institute Genome Sequencing Center for Infectious Disease"/>
            <person name="Wu L."/>
            <person name="Ma J."/>
        </authorList>
    </citation>
    <scope>NUCLEOTIDE SEQUENCE [LARGE SCALE GENOMIC DNA]</scope>
    <source>
        <strain evidence="3 4">JCM 16328</strain>
    </source>
</reference>
<evidence type="ECO:0000256" key="1">
    <source>
        <dbReference type="ARBA" id="ARBA00008791"/>
    </source>
</evidence>
<dbReference type="InterPro" id="IPR014729">
    <property type="entry name" value="Rossmann-like_a/b/a_fold"/>
</dbReference>
<evidence type="ECO:0000313" key="3">
    <source>
        <dbReference type="EMBL" id="GAA0679723.1"/>
    </source>
</evidence>
<sequence length="153" mass="16688">MTDHMGDHVLVCVDGSEESIRALDHAFGLPDADVTAITVVHPFDIDPLTPGLQSPLGQAGVPAYSQEWYQKQWDNAHDLHEELLERAESFDGEFDSVVKLGTPSKEILQYAEEHDVDQIVIGAASDDKLSHVLLGSTAETVTRRAGVTVTVVR</sequence>
<dbReference type="PRINTS" id="PR01438">
    <property type="entry name" value="UNVRSLSTRESS"/>
</dbReference>